<name>A0A5D0NEI0_9ACTN</name>
<feature type="chain" id="PRO_5023071063" description="Secreted protein" evidence="1">
    <location>
        <begin position="32"/>
        <end position="120"/>
    </location>
</feature>
<keyword evidence="1" id="KW-0732">Signal</keyword>
<evidence type="ECO:0000313" key="3">
    <source>
        <dbReference type="Proteomes" id="UP000323380"/>
    </source>
</evidence>
<sequence>MPAITRRTGATLAALAITASLPLATPTAAHAATGTVTYHFPNRDPVAAQFDYGQVTNPRGWIRYNTTDAGGNLRVAEQIDNRTDKVVRAYPDRNCTSYPPTVINPGSTARGAFRCFQALG</sequence>
<gene>
    <name evidence="2" type="ORF">FXF69_29120</name>
</gene>
<dbReference type="EMBL" id="VSFG01000007">
    <property type="protein sequence ID" value="TYB42840.1"/>
    <property type="molecule type" value="Genomic_DNA"/>
</dbReference>
<keyword evidence="3" id="KW-1185">Reference proteome</keyword>
<dbReference type="AlphaFoldDB" id="A0A5D0NEI0"/>
<evidence type="ECO:0000313" key="2">
    <source>
        <dbReference type="EMBL" id="TYB42840.1"/>
    </source>
</evidence>
<dbReference type="Proteomes" id="UP000323380">
    <property type="component" value="Unassembled WGS sequence"/>
</dbReference>
<accession>A0A5D0NEI0</accession>
<dbReference type="STRING" id="1220554.GCA_001552135_04094"/>
<evidence type="ECO:0000256" key="1">
    <source>
        <dbReference type="SAM" id="SignalP"/>
    </source>
</evidence>
<feature type="signal peptide" evidence="1">
    <location>
        <begin position="1"/>
        <end position="31"/>
    </location>
</feature>
<reference evidence="2 3" key="1">
    <citation type="submission" date="2019-08" db="EMBL/GenBank/DDBJ databases">
        <title>Actinomadura sp. nov. CYP1-5 isolated from mountain soil.</title>
        <authorList>
            <person name="Songsumanus A."/>
            <person name="Kuncharoen N."/>
            <person name="Kudo T."/>
            <person name="Yuki M."/>
            <person name="Igarashi Y."/>
            <person name="Tanasupawat S."/>
        </authorList>
    </citation>
    <scope>NUCLEOTIDE SEQUENCE [LARGE SCALE GENOMIC DNA]</scope>
    <source>
        <strain evidence="2 3">JCM 14158</strain>
    </source>
</reference>
<evidence type="ECO:0008006" key="4">
    <source>
        <dbReference type="Google" id="ProtNLM"/>
    </source>
</evidence>
<dbReference type="RefSeq" id="WP_067893490.1">
    <property type="nucleotide sequence ID" value="NZ_VSFG01000007.1"/>
</dbReference>
<protein>
    <recommendedName>
        <fullName evidence="4">Secreted protein</fullName>
    </recommendedName>
</protein>
<organism evidence="2 3">
    <name type="scientific">Actinomadura chibensis</name>
    <dbReference type="NCBI Taxonomy" id="392828"/>
    <lineage>
        <taxon>Bacteria</taxon>
        <taxon>Bacillati</taxon>
        <taxon>Actinomycetota</taxon>
        <taxon>Actinomycetes</taxon>
        <taxon>Streptosporangiales</taxon>
        <taxon>Thermomonosporaceae</taxon>
        <taxon>Actinomadura</taxon>
    </lineage>
</organism>
<comment type="caution">
    <text evidence="2">The sequence shown here is derived from an EMBL/GenBank/DDBJ whole genome shotgun (WGS) entry which is preliminary data.</text>
</comment>
<proteinExistence type="predicted"/>